<dbReference type="PATRIC" id="fig|1415166.3.peg.2356"/>
<evidence type="ECO:0000313" key="3">
    <source>
        <dbReference type="Proteomes" id="UP000019150"/>
    </source>
</evidence>
<name>W5TDN4_9NOCA</name>
<feature type="region of interest" description="Disordered" evidence="1">
    <location>
        <begin position="72"/>
        <end position="93"/>
    </location>
</feature>
<reference evidence="2 3" key="1">
    <citation type="journal article" date="2014" name="Appl. Environ. Microbiol.">
        <title>Insights into the Microbial Degradation of Rubber and Gutta-Percha by Analysis of the Complete Genome of Nocardia nova SH22a.</title>
        <authorList>
            <person name="Luo Q."/>
            <person name="Hiessl S."/>
            <person name="Poehlein A."/>
            <person name="Daniel R."/>
            <person name="Steinbuchel A."/>
        </authorList>
    </citation>
    <scope>NUCLEOTIDE SEQUENCE [LARGE SCALE GENOMIC DNA]</scope>
    <source>
        <strain evidence="2">SH22a</strain>
    </source>
</reference>
<feature type="compositionally biased region" description="Basic and acidic residues" evidence="1">
    <location>
        <begin position="74"/>
        <end position="93"/>
    </location>
</feature>
<gene>
    <name evidence="2" type="ORF">NONO_c23070</name>
</gene>
<dbReference type="HOGENOM" id="CLU_2396699_0_0_11"/>
<sequence length="93" mass="9683">MSTRPPLPQRNPCDTSAADWSVVVATLDGLLAALRAWQPAGLPPAPPTEQDIVAMATLGGAVPDLEPDACESAGGDRYREGHPFERCAGKSEG</sequence>
<organism evidence="2 3">
    <name type="scientific">Nocardia nova SH22a</name>
    <dbReference type="NCBI Taxonomy" id="1415166"/>
    <lineage>
        <taxon>Bacteria</taxon>
        <taxon>Bacillati</taxon>
        <taxon>Actinomycetota</taxon>
        <taxon>Actinomycetes</taxon>
        <taxon>Mycobacteriales</taxon>
        <taxon>Nocardiaceae</taxon>
        <taxon>Nocardia</taxon>
    </lineage>
</organism>
<dbReference type="KEGG" id="nno:NONO_c23070"/>
<evidence type="ECO:0000256" key="1">
    <source>
        <dbReference type="SAM" id="MobiDB-lite"/>
    </source>
</evidence>
<dbReference type="Proteomes" id="UP000019150">
    <property type="component" value="Chromosome"/>
</dbReference>
<protein>
    <submittedName>
        <fullName evidence="2">Uncharacterized protein</fullName>
    </submittedName>
</protein>
<keyword evidence="3" id="KW-1185">Reference proteome</keyword>
<dbReference type="AlphaFoldDB" id="W5TDN4"/>
<evidence type="ECO:0000313" key="2">
    <source>
        <dbReference type="EMBL" id="AHH17103.1"/>
    </source>
</evidence>
<accession>W5TDN4</accession>
<proteinExistence type="predicted"/>
<dbReference type="EMBL" id="CP006850">
    <property type="protein sequence ID" value="AHH17103.1"/>
    <property type="molecule type" value="Genomic_DNA"/>
</dbReference>